<name>A0A840UBS3_9FIRM</name>
<evidence type="ECO:0000313" key="2">
    <source>
        <dbReference type="EMBL" id="MBB5335181.1"/>
    </source>
</evidence>
<sequence>MKTIIAFLCCLFIVTTNAYAAVKTTENQNPLDWHISVQPQPSAEEVEAARWALILENNVGIYAYAIDSMQFVQDKKGQQDKNKVAVDVKTIFTNKEILNKLQNKYADKLKKGEKVLSCEINMQFDVKNHTYADSDINIYTDKNRLIATQKKKIVFKPVPAKTFAEAMLEICQEYAVNKV</sequence>
<feature type="chain" id="PRO_5032302202" evidence="1">
    <location>
        <begin position="21"/>
        <end position="179"/>
    </location>
</feature>
<evidence type="ECO:0000256" key="1">
    <source>
        <dbReference type="SAM" id="SignalP"/>
    </source>
</evidence>
<accession>A0A840UBS3</accession>
<dbReference type="EMBL" id="JACHFH010000002">
    <property type="protein sequence ID" value="MBB5335181.1"/>
    <property type="molecule type" value="Genomic_DNA"/>
</dbReference>
<proteinExistence type="predicted"/>
<gene>
    <name evidence="2" type="ORF">HNR32_000295</name>
</gene>
<comment type="caution">
    <text evidence="2">The sequence shown here is derived from an EMBL/GenBank/DDBJ whole genome shotgun (WGS) entry which is preliminary data.</text>
</comment>
<feature type="signal peptide" evidence="1">
    <location>
        <begin position="1"/>
        <end position="20"/>
    </location>
</feature>
<dbReference type="RefSeq" id="WP_183859001.1">
    <property type="nucleotide sequence ID" value="NZ_JACHFH010000002.1"/>
</dbReference>
<reference evidence="2 3" key="1">
    <citation type="submission" date="2020-08" db="EMBL/GenBank/DDBJ databases">
        <title>Genomic Encyclopedia of Type Strains, Phase IV (KMG-IV): sequencing the most valuable type-strain genomes for metagenomic binning, comparative biology and taxonomic classification.</title>
        <authorList>
            <person name="Goeker M."/>
        </authorList>
    </citation>
    <scope>NUCLEOTIDE SEQUENCE [LARGE SCALE GENOMIC DNA]</scope>
    <source>
        <strain evidence="2 3">DSM 24661</strain>
    </source>
</reference>
<dbReference type="Proteomes" id="UP000559117">
    <property type="component" value="Unassembled WGS sequence"/>
</dbReference>
<evidence type="ECO:0000313" key="3">
    <source>
        <dbReference type="Proteomes" id="UP000559117"/>
    </source>
</evidence>
<keyword evidence="3" id="KW-1185">Reference proteome</keyword>
<protein>
    <submittedName>
        <fullName evidence="2">Uncharacterized protein</fullName>
    </submittedName>
</protein>
<organism evidence="2 3">
    <name type="scientific">Pectinatus brassicae</name>
    <dbReference type="NCBI Taxonomy" id="862415"/>
    <lineage>
        <taxon>Bacteria</taxon>
        <taxon>Bacillati</taxon>
        <taxon>Bacillota</taxon>
        <taxon>Negativicutes</taxon>
        <taxon>Selenomonadales</taxon>
        <taxon>Selenomonadaceae</taxon>
        <taxon>Pectinatus</taxon>
    </lineage>
</organism>
<dbReference type="AlphaFoldDB" id="A0A840UBS3"/>
<keyword evidence="1" id="KW-0732">Signal</keyword>